<gene>
    <name evidence="1" type="ORF">AXH35_00075</name>
</gene>
<dbReference type="SUPFAM" id="SSF52540">
    <property type="entry name" value="P-loop containing nucleoside triphosphate hydrolases"/>
    <property type="match status" value="1"/>
</dbReference>
<dbReference type="Gene3D" id="3.40.50.300">
    <property type="entry name" value="P-loop containing nucleotide triphosphate hydrolases"/>
    <property type="match status" value="1"/>
</dbReference>
<sequence length="280" mass="29788">MSITLLTSISGAPGVSTTALGLALAWPTSSLLVDTDAHQAVLAGYLRAQEAPEPNLSNVAAAAQRTGDLRSLVWEKLVRPLPDDTEVRRRMYLPGPATPWARAAIEARWSSIIPVFDGLAEAGIDTIIDLGRLVPPTTPAPRLIAEPLIQAAASTLVMLDPTLPAIAAARVMAEGLHEQADRFGVTDRLGLILRRPPLPRPHRAQVQTSFSGKDVEKALGLPVVGTVAHDQVAAAHLSEGAEQRAFPKSSLSRSLSQLATSLHDLAEIRVTSVLEEPHAR</sequence>
<dbReference type="RefSeq" id="WP_062818707.1">
    <property type="nucleotide sequence ID" value="NZ_CP014352.1"/>
</dbReference>
<name>A0AAC8YD17_9ACTN</name>
<dbReference type="InterPro" id="IPR027417">
    <property type="entry name" value="P-loop_NTPase"/>
</dbReference>
<reference evidence="1 2" key="1">
    <citation type="submission" date="2016-02" db="EMBL/GenBank/DDBJ databases">
        <title>Complete Genome Sequence of Propionibacterium acidipropionici ATCC 55737.</title>
        <authorList>
            <person name="Luna Flores C.H."/>
            <person name="Nielsen L.K."/>
            <person name="Marcellin E."/>
        </authorList>
    </citation>
    <scope>NUCLEOTIDE SEQUENCE [LARGE SCALE GENOMIC DNA]</scope>
    <source>
        <strain evidence="1 2">ATCC 55737</strain>
    </source>
</reference>
<accession>A0AAC8YD17</accession>
<organism evidence="1 2">
    <name type="scientific">Acidipropionibacterium acidipropionici</name>
    <dbReference type="NCBI Taxonomy" id="1748"/>
    <lineage>
        <taxon>Bacteria</taxon>
        <taxon>Bacillati</taxon>
        <taxon>Actinomycetota</taxon>
        <taxon>Actinomycetes</taxon>
        <taxon>Propionibacteriales</taxon>
        <taxon>Propionibacteriaceae</taxon>
        <taxon>Acidipropionibacterium</taxon>
    </lineage>
</organism>
<proteinExistence type="predicted"/>
<protein>
    <submittedName>
        <fullName evidence="1">Uncharacterized protein</fullName>
    </submittedName>
</protein>
<evidence type="ECO:0000313" key="1">
    <source>
        <dbReference type="EMBL" id="AMS04114.1"/>
    </source>
</evidence>
<dbReference type="AlphaFoldDB" id="A0AAC8YD17"/>
<evidence type="ECO:0000313" key="2">
    <source>
        <dbReference type="Proteomes" id="UP000075221"/>
    </source>
</evidence>
<dbReference type="Proteomes" id="UP000075221">
    <property type="component" value="Chromosome"/>
</dbReference>
<dbReference type="EMBL" id="CP014352">
    <property type="protein sequence ID" value="AMS04114.1"/>
    <property type="molecule type" value="Genomic_DNA"/>
</dbReference>